<dbReference type="InterPro" id="IPR032675">
    <property type="entry name" value="LRR_dom_sf"/>
</dbReference>
<proteinExistence type="predicted"/>
<evidence type="ECO:0000313" key="2">
    <source>
        <dbReference type="Proteomes" id="UP000663831"/>
    </source>
</evidence>
<accession>A0A8H3CS44</accession>
<dbReference type="AlphaFoldDB" id="A0A8H3CS44"/>
<dbReference type="EMBL" id="CAJMWV010004169">
    <property type="protein sequence ID" value="CAE6494365.1"/>
    <property type="molecule type" value="Genomic_DNA"/>
</dbReference>
<evidence type="ECO:0008006" key="3">
    <source>
        <dbReference type="Google" id="ProtNLM"/>
    </source>
</evidence>
<dbReference type="Gene3D" id="3.80.10.10">
    <property type="entry name" value="Ribonuclease Inhibitor"/>
    <property type="match status" value="1"/>
</dbReference>
<gene>
    <name evidence="1" type="ORF">RDB_LOCUS112301</name>
</gene>
<evidence type="ECO:0000313" key="1">
    <source>
        <dbReference type="EMBL" id="CAE6494365.1"/>
    </source>
</evidence>
<dbReference type="OrthoDB" id="10266039at2759"/>
<organism evidence="1 2">
    <name type="scientific">Rhizoctonia solani</name>
    <dbReference type="NCBI Taxonomy" id="456999"/>
    <lineage>
        <taxon>Eukaryota</taxon>
        <taxon>Fungi</taxon>
        <taxon>Dikarya</taxon>
        <taxon>Basidiomycota</taxon>
        <taxon>Agaricomycotina</taxon>
        <taxon>Agaricomycetes</taxon>
        <taxon>Cantharellales</taxon>
        <taxon>Ceratobasidiaceae</taxon>
        <taxon>Rhizoctonia</taxon>
    </lineage>
</organism>
<comment type="caution">
    <text evidence="1">The sequence shown here is derived from an EMBL/GenBank/DDBJ whole genome shotgun (WGS) entry which is preliminary data.</text>
</comment>
<dbReference type="Proteomes" id="UP000663831">
    <property type="component" value="Unassembled WGS sequence"/>
</dbReference>
<reference evidence="1" key="1">
    <citation type="submission" date="2021-01" db="EMBL/GenBank/DDBJ databases">
        <authorList>
            <person name="Kaushik A."/>
        </authorList>
    </citation>
    <scope>NUCLEOTIDE SEQUENCE</scope>
    <source>
        <strain evidence="1">AG3-1AP</strain>
    </source>
</reference>
<protein>
    <recommendedName>
        <fullName evidence="3">F-box domain-containing protein</fullName>
    </recommendedName>
</protein>
<dbReference type="SUPFAM" id="SSF52047">
    <property type="entry name" value="RNI-like"/>
    <property type="match status" value="1"/>
</dbReference>
<sequence length="567" mass="64895">MIDTPTQSLSNWVDQWEAAGTNLAGALATYLDCCLSLTNESVKTALDTKYLVSRIDYKLESLHVELEQRISQSRWTLARMRNKLAGTVYSIPEEILAEIFTLVVYNRSDHEIQFVEDDIGAFYHRLHTLLAVCTAWRKVGMSHGTLWALIPMLSRKSGWVMQPATELSYQRAGGRELYLGASIEKHVDGNFIKNIRRNFHRFRSINVVFDDKRLLSRAIYSLFKREPVSNSLTELSLYHFLGRSEEFGLNIPDADDFLTSLRPHVPFSTSIDQTVQALHVLRLKNIHIHWHLMTLPKLVELRIESVMVGTKANLRQLLLALLTAPQLQKLELISLTTEPNPDGTTILEPPSVPLPNLQRLYLGDVYSDDAEMILRSITGNPYCMTLYLTLRMGSIVIPEGPVQVGLDRLMSVLQGVKVDTLLLQGDEVWENWFGLNDFRRLLLIMPFITTLKIDSWEFGQSGWEALTRPDDGTAFANLRNVHLSNLQLRPLKENISRSLEGFLSSHPIHHLTLGGFVRTPSPPRLEWVSIKDYEPITHRLRSMVPELQLLDDGYIPSEFRTHHWELW</sequence>
<name>A0A8H3CS44_9AGAM</name>